<evidence type="ECO:0000313" key="2">
    <source>
        <dbReference type="EMBL" id="CAI8879413.1"/>
    </source>
</evidence>
<accession>A0AA35UFK0</accession>
<organism evidence="2 3">
    <name type="scientific">Methylococcus capsulatus</name>
    <dbReference type="NCBI Taxonomy" id="414"/>
    <lineage>
        <taxon>Bacteria</taxon>
        <taxon>Pseudomonadati</taxon>
        <taxon>Pseudomonadota</taxon>
        <taxon>Gammaproteobacteria</taxon>
        <taxon>Methylococcales</taxon>
        <taxon>Methylococcaceae</taxon>
        <taxon>Methylococcus</taxon>
    </lineage>
</organism>
<dbReference type="EMBL" id="OX458332">
    <property type="protein sequence ID" value="CAI8879413.1"/>
    <property type="molecule type" value="Genomic_DNA"/>
</dbReference>
<proteinExistence type="predicted"/>
<protein>
    <submittedName>
        <fullName evidence="2">Uncharacterized protein</fullName>
    </submittedName>
</protein>
<dbReference type="Proteomes" id="UP001158598">
    <property type="component" value="Chromosome"/>
</dbReference>
<gene>
    <name evidence="2" type="ORF">MCNOR_3031</name>
</gene>
<evidence type="ECO:0000313" key="3">
    <source>
        <dbReference type="Proteomes" id="UP001158598"/>
    </source>
</evidence>
<feature type="region of interest" description="Disordered" evidence="1">
    <location>
        <begin position="1"/>
        <end position="45"/>
    </location>
</feature>
<sequence length="97" mass="10350">MARRIPPAGAGSSIGVPKECGSRQDRRRPKATHPDPDRSRLASRRHVYLACPSLAPTEGYGSHRPMESSAAAAAVPLSREMNIAAMAGIIDLSRHPP</sequence>
<evidence type="ECO:0000256" key="1">
    <source>
        <dbReference type="SAM" id="MobiDB-lite"/>
    </source>
</evidence>
<reference evidence="2" key="1">
    <citation type="submission" date="2023-03" db="EMBL/GenBank/DDBJ databases">
        <authorList>
            <person name="Pearce D."/>
        </authorList>
    </citation>
    <scope>NUCLEOTIDE SEQUENCE</scope>
    <source>
        <strain evidence="2">Mc</strain>
    </source>
</reference>
<name>A0AA35UFK0_METCP</name>
<dbReference type="AlphaFoldDB" id="A0AA35UFK0"/>